<evidence type="ECO:0000313" key="3">
    <source>
        <dbReference type="Proteomes" id="UP000036959"/>
    </source>
</evidence>
<proteinExistence type="predicted"/>
<dbReference type="InterPro" id="IPR026001">
    <property type="entry name" value="Abi-like_C"/>
</dbReference>
<protein>
    <submittedName>
        <fullName evidence="2">Abortive phage resistance protein</fullName>
    </submittedName>
</protein>
<sequence>MAESSAVQVRFQMVGARAAIADGPFAESIEQQIHAIENALESVPDFAFDLSKTLVESVCKTFLADIGQPADPNWDAPRLLRETTNRLSLLPRNHPDPQKARDSVEKTIRGLLQTIQGLCELRNNYGMASHGRDNFTARLDLRQATLAAQAADTIVSFLYRIHRDALIQVPGASVYYEDHADFNDAFDRAYEVIKFGELELLPSRVLFHADREAYKNALNEFLEREGMNGGDDANANGALE</sequence>
<accession>A0A0L0MD38</accession>
<dbReference type="Pfam" id="PF14355">
    <property type="entry name" value="Abi_C"/>
    <property type="match status" value="1"/>
</dbReference>
<dbReference type="OrthoDB" id="5497289at2"/>
<name>A0A0L0MD38_9BURK</name>
<dbReference type="AlphaFoldDB" id="A0A0L0MD38"/>
<dbReference type="PATRIC" id="fig|242163.4.peg.6372"/>
<reference evidence="3" key="1">
    <citation type="submission" date="2015-06" db="EMBL/GenBank/DDBJ databases">
        <title>Comparative genomics of Burkholderia leaf nodule symbionts.</title>
        <authorList>
            <person name="Carlier A."/>
            <person name="Eberl L."/>
            <person name="Pinto-Carbo M."/>
        </authorList>
    </citation>
    <scope>NUCLEOTIDE SEQUENCE [LARGE SCALE GENOMIC DNA]</scope>
    <source>
        <strain evidence="3">UZHbot4</strain>
    </source>
</reference>
<evidence type="ECO:0000313" key="2">
    <source>
        <dbReference type="EMBL" id="KND60263.1"/>
    </source>
</evidence>
<gene>
    <name evidence="2" type="ORF">BVER_05003</name>
</gene>
<keyword evidence="3" id="KW-1185">Reference proteome</keyword>
<dbReference type="Proteomes" id="UP000036959">
    <property type="component" value="Unassembled WGS sequence"/>
</dbReference>
<feature type="domain" description="Abortive infection protein-like C-terminal" evidence="1">
    <location>
        <begin position="77"/>
        <end position="159"/>
    </location>
</feature>
<evidence type="ECO:0000259" key="1">
    <source>
        <dbReference type="Pfam" id="PF14355"/>
    </source>
</evidence>
<comment type="caution">
    <text evidence="2">The sequence shown here is derived from an EMBL/GenBank/DDBJ whole genome shotgun (WGS) entry which is preliminary data.</text>
</comment>
<dbReference type="EMBL" id="LFJJ01000072">
    <property type="protein sequence ID" value="KND60263.1"/>
    <property type="molecule type" value="Genomic_DNA"/>
</dbReference>
<dbReference type="RefSeq" id="WP_050453865.1">
    <property type="nucleotide sequence ID" value="NZ_LFJJ01000072.1"/>
</dbReference>
<organism evidence="2 3">
    <name type="scientific">Candidatus Burkholderia verschuerenii</name>
    <dbReference type="NCBI Taxonomy" id="242163"/>
    <lineage>
        <taxon>Bacteria</taxon>
        <taxon>Pseudomonadati</taxon>
        <taxon>Pseudomonadota</taxon>
        <taxon>Betaproteobacteria</taxon>
        <taxon>Burkholderiales</taxon>
        <taxon>Burkholderiaceae</taxon>
        <taxon>Burkholderia</taxon>
    </lineage>
</organism>